<gene>
    <name evidence="2" type="ORF">ENJ96_08225</name>
</gene>
<dbReference type="Gene3D" id="3.40.50.1010">
    <property type="entry name" value="5'-nuclease"/>
    <property type="match status" value="1"/>
</dbReference>
<dbReference type="Pfam" id="PF01850">
    <property type="entry name" value="PIN"/>
    <property type="match status" value="1"/>
</dbReference>
<dbReference type="CDD" id="cd09874">
    <property type="entry name" value="PIN_MT3492-like"/>
    <property type="match status" value="1"/>
</dbReference>
<dbReference type="Proteomes" id="UP000886101">
    <property type="component" value="Unassembled WGS sequence"/>
</dbReference>
<proteinExistence type="predicted"/>
<reference evidence="2" key="1">
    <citation type="journal article" date="2020" name="mSystems">
        <title>Genome- and Community-Level Interaction Insights into Carbon Utilization and Element Cycling Functions of Hydrothermarchaeota in Hydrothermal Sediment.</title>
        <authorList>
            <person name="Zhou Z."/>
            <person name="Liu Y."/>
            <person name="Xu W."/>
            <person name="Pan J."/>
            <person name="Luo Z.H."/>
            <person name="Li M."/>
        </authorList>
    </citation>
    <scope>NUCLEOTIDE SEQUENCE [LARGE SCALE GENOMIC DNA]</scope>
    <source>
        <strain evidence="2">HyVt-533</strain>
    </source>
</reference>
<evidence type="ECO:0000259" key="1">
    <source>
        <dbReference type="Pfam" id="PF01850"/>
    </source>
</evidence>
<dbReference type="InterPro" id="IPR002716">
    <property type="entry name" value="PIN_dom"/>
</dbReference>
<accession>A0A7V5U378</accession>
<feature type="domain" description="PIN" evidence="1">
    <location>
        <begin position="4"/>
        <end position="130"/>
    </location>
</feature>
<protein>
    <submittedName>
        <fullName evidence="2">PIN domain-containing protein</fullName>
    </submittedName>
</protein>
<name>A0A7V5U378_9BACT</name>
<evidence type="ECO:0000313" key="2">
    <source>
        <dbReference type="EMBL" id="HHI97826.1"/>
    </source>
</evidence>
<dbReference type="EMBL" id="DROK01000244">
    <property type="protein sequence ID" value="HHI97826.1"/>
    <property type="molecule type" value="Genomic_DNA"/>
</dbReference>
<dbReference type="SUPFAM" id="SSF88723">
    <property type="entry name" value="PIN domain-like"/>
    <property type="match status" value="1"/>
</dbReference>
<sequence length="146" mass="16663">MILYLDTSALVKLYVEEKHSDLVRVWAERVNVVATNEIAYAEMASALNRAFREGRISQKGFQSVWHIFDEDWECYTVVEVGGEVLNLAKELIFRHGLRGFDGIHLASALILEVEGEVVFGAFDQKLLKAAEREGLRWINYERLSSS</sequence>
<comment type="caution">
    <text evidence="2">The sequence shown here is derived from an EMBL/GenBank/DDBJ whole genome shotgun (WGS) entry which is preliminary data.</text>
</comment>
<dbReference type="AlphaFoldDB" id="A0A7V5U378"/>
<dbReference type="InterPro" id="IPR029060">
    <property type="entry name" value="PIN-like_dom_sf"/>
</dbReference>
<organism evidence="2">
    <name type="scientific">Thermodesulfatator atlanticus</name>
    <dbReference type="NCBI Taxonomy" id="501497"/>
    <lineage>
        <taxon>Bacteria</taxon>
        <taxon>Pseudomonadati</taxon>
        <taxon>Thermodesulfobacteriota</taxon>
        <taxon>Thermodesulfobacteria</taxon>
        <taxon>Thermodesulfobacteriales</taxon>
        <taxon>Thermodesulfatatoraceae</taxon>
        <taxon>Thermodesulfatator</taxon>
    </lineage>
</organism>